<keyword evidence="3" id="KW-1185">Reference proteome</keyword>
<evidence type="ECO:0000313" key="2">
    <source>
        <dbReference type="EMBL" id="KAJ1135570.1"/>
    </source>
</evidence>
<organism evidence="2 3">
    <name type="scientific">Pleurodeles waltl</name>
    <name type="common">Iberian ribbed newt</name>
    <dbReference type="NCBI Taxonomy" id="8319"/>
    <lineage>
        <taxon>Eukaryota</taxon>
        <taxon>Metazoa</taxon>
        <taxon>Chordata</taxon>
        <taxon>Craniata</taxon>
        <taxon>Vertebrata</taxon>
        <taxon>Euteleostomi</taxon>
        <taxon>Amphibia</taxon>
        <taxon>Batrachia</taxon>
        <taxon>Caudata</taxon>
        <taxon>Salamandroidea</taxon>
        <taxon>Salamandridae</taxon>
        <taxon>Pleurodelinae</taxon>
        <taxon>Pleurodeles</taxon>
    </lineage>
</organism>
<evidence type="ECO:0000313" key="3">
    <source>
        <dbReference type="Proteomes" id="UP001066276"/>
    </source>
</evidence>
<feature type="region of interest" description="Disordered" evidence="1">
    <location>
        <begin position="1"/>
        <end position="21"/>
    </location>
</feature>
<name>A0AAV7Q5Y1_PLEWA</name>
<comment type="caution">
    <text evidence="2">The sequence shown here is derived from an EMBL/GenBank/DDBJ whole genome shotgun (WGS) entry which is preliminary data.</text>
</comment>
<reference evidence="2" key="1">
    <citation type="journal article" date="2022" name="bioRxiv">
        <title>Sequencing and chromosome-scale assembly of the giantPleurodeles waltlgenome.</title>
        <authorList>
            <person name="Brown T."/>
            <person name="Elewa A."/>
            <person name="Iarovenko S."/>
            <person name="Subramanian E."/>
            <person name="Araus A.J."/>
            <person name="Petzold A."/>
            <person name="Susuki M."/>
            <person name="Suzuki K.-i.T."/>
            <person name="Hayashi T."/>
            <person name="Toyoda A."/>
            <person name="Oliveira C."/>
            <person name="Osipova E."/>
            <person name="Leigh N.D."/>
            <person name="Simon A."/>
            <person name="Yun M.H."/>
        </authorList>
    </citation>
    <scope>NUCLEOTIDE SEQUENCE</scope>
    <source>
        <strain evidence="2">20211129_DDA</strain>
        <tissue evidence="2">Liver</tissue>
    </source>
</reference>
<dbReference type="Proteomes" id="UP001066276">
    <property type="component" value="Chromosome 6"/>
</dbReference>
<dbReference type="AlphaFoldDB" id="A0AAV7Q5Y1"/>
<protein>
    <submittedName>
        <fullName evidence="2">Uncharacterized protein</fullName>
    </submittedName>
</protein>
<proteinExistence type="predicted"/>
<gene>
    <name evidence="2" type="ORF">NDU88_002008</name>
</gene>
<sequence length="98" mass="10322">MGGSPRSQNALEAPRPTGQGEVTAHGVEEDGYLSVLRGALLQAQVTSLEGERGRGELTGRTASLTLRTCRAAIPVDFEGISSLWGGQERGEVTLQETV</sequence>
<dbReference type="EMBL" id="JANPWB010000010">
    <property type="protein sequence ID" value="KAJ1135570.1"/>
    <property type="molecule type" value="Genomic_DNA"/>
</dbReference>
<accession>A0AAV7Q5Y1</accession>
<evidence type="ECO:0000256" key="1">
    <source>
        <dbReference type="SAM" id="MobiDB-lite"/>
    </source>
</evidence>
<feature type="compositionally biased region" description="Polar residues" evidence="1">
    <location>
        <begin position="1"/>
        <end position="10"/>
    </location>
</feature>